<keyword evidence="3" id="KW-1185">Reference proteome</keyword>
<protein>
    <recommendedName>
        <fullName evidence="4">Ig-like domain-containing protein</fullName>
    </recommendedName>
</protein>
<accession>A0A9N9XMP5</accession>
<reference evidence="2" key="1">
    <citation type="submission" date="2022-01" db="EMBL/GenBank/DDBJ databases">
        <authorList>
            <person name="King R."/>
        </authorList>
    </citation>
    <scope>NUCLEOTIDE SEQUENCE</scope>
</reference>
<proteinExistence type="predicted"/>
<dbReference type="InterPro" id="IPR013783">
    <property type="entry name" value="Ig-like_fold"/>
</dbReference>
<evidence type="ECO:0008006" key="4">
    <source>
        <dbReference type="Google" id="ProtNLM"/>
    </source>
</evidence>
<feature type="chain" id="PRO_5040505364" description="Ig-like domain-containing protein" evidence="1">
    <location>
        <begin position="24"/>
        <end position="274"/>
    </location>
</feature>
<dbReference type="PANTHER" id="PTHR21261:SF6">
    <property type="entry name" value="BEATEN PATH IIA-RELATED"/>
    <property type="match status" value="1"/>
</dbReference>
<organism evidence="2 3">
    <name type="scientific">Phyllotreta striolata</name>
    <name type="common">Striped flea beetle</name>
    <name type="synonym">Crioceris striolata</name>
    <dbReference type="NCBI Taxonomy" id="444603"/>
    <lineage>
        <taxon>Eukaryota</taxon>
        <taxon>Metazoa</taxon>
        <taxon>Ecdysozoa</taxon>
        <taxon>Arthropoda</taxon>
        <taxon>Hexapoda</taxon>
        <taxon>Insecta</taxon>
        <taxon>Pterygota</taxon>
        <taxon>Neoptera</taxon>
        <taxon>Endopterygota</taxon>
        <taxon>Coleoptera</taxon>
        <taxon>Polyphaga</taxon>
        <taxon>Cucujiformia</taxon>
        <taxon>Chrysomeloidea</taxon>
        <taxon>Chrysomelidae</taxon>
        <taxon>Galerucinae</taxon>
        <taxon>Alticini</taxon>
        <taxon>Phyllotreta</taxon>
    </lineage>
</organism>
<evidence type="ECO:0000256" key="1">
    <source>
        <dbReference type="SAM" id="SignalP"/>
    </source>
</evidence>
<feature type="signal peptide" evidence="1">
    <location>
        <begin position="1"/>
        <end position="23"/>
    </location>
</feature>
<dbReference type="AlphaFoldDB" id="A0A9N9XMP5"/>
<dbReference type="InterPro" id="IPR036179">
    <property type="entry name" value="Ig-like_dom_sf"/>
</dbReference>
<keyword evidence="1" id="KW-0732">Signal</keyword>
<evidence type="ECO:0000313" key="2">
    <source>
        <dbReference type="EMBL" id="CAG9857847.1"/>
    </source>
</evidence>
<gene>
    <name evidence="2" type="ORF">PHYEVI_LOCUS4245</name>
</gene>
<dbReference type="OrthoDB" id="6333371at2759"/>
<dbReference type="PANTHER" id="PTHR21261">
    <property type="entry name" value="BEAT PROTEIN"/>
    <property type="match status" value="1"/>
</dbReference>
<dbReference type="Gene3D" id="2.60.40.10">
    <property type="entry name" value="Immunoglobulins"/>
    <property type="match status" value="1"/>
</dbReference>
<sequence length="274" mass="30548">MKGPVADKVFGFLFIIRLAGISCLKEVLLDIQPNVVEYGGSTTLTCAYNLQGEPLYTVKYYRGTHEFYRYTPKEHPSTKKFPFSGAQVDVEASNEHHVMLRDVRFSLSGKFSCEVTTDGPHFSTRTDSKELLVVALPADSPTLGTDKSFYDVGDVLRASCASSASRPAAKLTFFLNNIEVCQTCRRNRTAAGELYASTVLMALPLFDSHFHNGRLTLECVATIGDFYRRDAELTFDNPKDPVPEKVTLFSHAANFRRENFAVASVWLALVHLKL</sequence>
<name>A0A9N9XMP5_PHYSR</name>
<dbReference type="FunFam" id="2.60.40.10:FF:000437">
    <property type="entry name" value="Beat-IIIc, isoform A"/>
    <property type="match status" value="1"/>
</dbReference>
<dbReference type="SUPFAM" id="SSF48726">
    <property type="entry name" value="Immunoglobulin"/>
    <property type="match status" value="1"/>
</dbReference>
<dbReference type="Proteomes" id="UP001153712">
    <property type="component" value="Chromosome 15"/>
</dbReference>
<dbReference type="EMBL" id="OU900108">
    <property type="protein sequence ID" value="CAG9857847.1"/>
    <property type="molecule type" value="Genomic_DNA"/>
</dbReference>
<evidence type="ECO:0000313" key="3">
    <source>
        <dbReference type="Proteomes" id="UP001153712"/>
    </source>
</evidence>